<organism evidence="2 3">
    <name type="scientific">Callithrix jacchus</name>
    <name type="common">White-tufted-ear marmoset</name>
    <name type="synonym">Simia Jacchus</name>
    <dbReference type="NCBI Taxonomy" id="9483"/>
    <lineage>
        <taxon>Eukaryota</taxon>
        <taxon>Metazoa</taxon>
        <taxon>Chordata</taxon>
        <taxon>Craniata</taxon>
        <taxon>Vertebrata</taxon>
        <taxon>Euteleostomi</taxon>
        <taxon>Mammalia</taxon>
        <taxon>Eutheria</taxon>
        <taxon>Euarchontoglires</taxon>
        <taxon>Primates</taxon>
        <taxon>Haplorrhini</taxon>
        <taxon>Platyrrhini</taxon>
        <taxon>Cebidae</taxon>
        <taxon>Callitrichinae</taxon>
        <taxon>Callithrix</taxon>
        <taxon>Callithrix</taxon>
    </lineage>
</organism>
<dbReference type="AlphaFoldDB" id="A0A8I4A5F0"/>
<evidence type="ECO:0008006" key="4">
    <source>
        <dbReference type="Google" id="ProtNLM"/>
    </source>
</evidence>
<dbReference type="GeneTree" id="ENSGT01120000271815"/>
<feature type="signal peptide" evidence="1">
    <location>
        <begin position="1"/>
        <end position="34"/>
    </location>
</feature>
<dbReference type="PRINTS" id="PR02045">
    <property type="entry name" value="F138DOMAIN"/>
</dbReference>
<name>A0A8I4A5F0_CALJA</name>
<keyword evidence="3" id="KW-1185">Reference proteome</keyword>
<feature type="chain" id="PRO_5035312594" description="Secreted protein" evidence="1">
    <location>
        <begin position="35"/>
        <end position="92"/>
    </location>
</feature>
<reference evidence="2 3" key="1">
    <citation type="submission" date="2009-03" db="EMBL/GenBank/DDBJ databases">
        <authorList>
            <person name="Warren W."/>
            <person name="Ye L."/>
            <person name="Minx P."/>
            <person name="Worley K."/>
            <person name="Gibbs R."/>
            <person name="Wilson R.K."/>
        </authorList>
    </citation>
    <scope>NUCLEOTIDE SEQUENCE [LARGE SCALE GENOMIC DNA]</scope>
</reference>
<reference evidence="2" key="2">
    <citation type="submission" date="2025-08" db="UniProtKB">
        <authorList>
            <consortium name="Ensembl"/>
        </authorList>
    </citation>
    <scope>IDENTIFICATION</scope>
</reference>
<sequence>MCKKACFSDKNGKYRNGFLFFLFFFSLSPRLVCRGEILAHCNLLLSGSSDSPASASQVAQTTGTSHHTWLIFVFLVETGFHHIGEAGLKLLA</sequence>
<dbReference type="Proteomes" id="UP000008225">
    <property type="component" value="Chromosome X"/>
</dbReference>
<dbReference type="PANTHER" id="PTHR12138">
    <property type="entry name" value="PRIMATE-EXPANDED PROTEIN FAMILY"/>
    <property type="match status" value="1"/>
</dbReference>
<dbReference type="PANTHER" id="PTHR12138:SF162">
    <property type="entry name" value="CHROMOSOME UNDETERMINED SCAFFOLD_275, WHOLE GENOME SHOTGUN SEQUENCE"/>
    <property type="match status" value="1"/>
</dbReference>
<dbReference type="OMA" id="MILANCN"/>
<evidence type="ECO:0000256" key="1">
    <source>
        <dbReference type="SAM" id="SignalP"/>
    </source>
</evidence>
<reference evidence="2" key="3">
    <citation type="submission" date="2025-09" db="UniProtKB">
        <authorList>
            <consortium name="Ensembl"/>
        </authorList>
    </citation>
    <scope>IDENTIFICATION</scope>
</reference>
<proteinExistence type="predicted"/>
<protein>
    <recommendedName>
        <fullName evidence="4">Secreted protein</fullName>
    </recommendedName>
</protein>
<evidence type="ECO:0000313" key="2">
    <source>
        <dbReference type="Ensembl" id="ENSCJAP00000091252.1"/>
    </source>
</evidence>
<evidence type="ECO:0000313" key="3">
    <source>
        <dbReference type="Proteomes" id="UP000008225"/>
    </source>
</evidence>
<accession>A0A8I4A5F0</accession>
<keyword evidence="1" id="KW-0732">Signal</keyword>
<dbReference type="Ensembl" id="ENSCJAT00000123911.1">
    <property type="protein sequence ID" value="ENSCJAP00000091252.1"/>
    <property type="gene ID" value="ENSCJAG00000087273.1"/>
</dbReference>